<dbReference type="AlphaFoldDB" id="A0A9N9I357"/>
<keyword evidence="3" id="KW-1185">Reference proteome</keyword>
<feature type="region of interest" description="Disordered" evidence="1">
    <location>
        <begin position="1"/>
        <end position="22"/>
    </location>
</feature>
<evidence type="ECO:0000256" key="1">
    <source>
        <dbReference type="SAM" id="MobiDB-lite"/>
    </source>
</evidence>
<feature type="non-terminal residue" evidence="2">
    <location>
        <position position="1"/>
    </location>
</feature>
<gene>
    <name evidence="2" type="ORF">DERYTH_LOCUS14123</name>
</gene>
<reference evidence="2" key="1">
    <citation type="submission" date="2021-06" db="EMBL/GenBank/DDBJ databases">
        <authorList>
            <person name="Kallberg Y."/>
            <person name="Tangrot J."/>
            <person name="Rosling A."/>
        </authorList>
    </citation>
    <scope>NUCLEOTIDE SEQUENCE</scope>
    <source>
        <strain evidence="2">MA453B</strain>
    </source>
</reference>
<evidence type="ECO:0000313" key="2">
    <source>
        <dbReference type="EMBL" id="CAG8718413.1"/>
    </source>
</evidence>
<dbReference type="EMBL" id="CAJVPY010010393">
    <property type="protein sequence ID" value="CAG8718413.1"/>
    <property type="molecule type" value="Genomic_DNA"/>
</dbReference>
<sequence length="111" mass="12609">DCIGEQEAHRGHRNICERPSPSKSDEGIIQLFGHKQRRLILVHCHNERTKVTVGQIKCFESEISNYPVNTLGIYVIDDDTFSKRSLTLANSNKNILLTRFVDINTTVSVDI</sequence>
<organism evidence="2 3">
    <name type="scientific">Dentiscutata erythropus</name>
    <dbReference type="NCBI Taxonomy" id="1348616"/>
    <lineage>
        <taxon>Eukaryota</taxon>
        <taxon>Fungi</taxon>
        <taxon>Fungi incertae sedis</taxon>
        <taxon>Mucoromycota</taxon>
        <taxon>Glomeromycotina</taxon>
        <taxon>Glomeromycetes</taxon>
        <taxon>Diversisporales</taxon>
        <taxon>Gigasporaceae</taxon>
        <taxon>Dentiscutata</taxon>
    </lineage>
</organism>
<proteinExistence type="predicted"/>
<accession>A0A9N9I357</accession>
<dbReference type="Proteomes" id="UP000789405">
    <property type="component" value="Unassembled WGS sequence"/>
</dbReference>
<evidence type="ECO:0000313" key="3">
    <source>
        <dbReference type="Proteomes" id="UP000789405"/>
    </source>
</evidence>
<dbReference type="OrthoDB" id="10316984at2759"/>
<name>A0A9N9I357_9GLOM</name>
<protein>
    <submittedName>
        <fullName evidence="2">6456_t:CDS:1</fullName>
    </submittedName>
</protein>
<comment type="caution">
    <text evidence="2">The sequence shown here is derived from an EMBL/GenBank/DDBJ whole genome shotgun (WGS) entry which is preliminary data.</text>
</comment>